<accession>A0A4R6C837</accession>
<dbReference type="NCBIfam" id="NF040982">
    <property type="entry name" value="ComGD"/>
    <property type="match status" value="1"/>
</dbReference>
<dbReference type="EMBL" id="SDQG01000001">
    <property type="protein sequence ID" value="TDM18382.1"/>
    <property type="molecule type" value="Genomic_DNA"/>
</dbReference>
<dbReference type="InterPro" id="IPR016785">
    <property type="entry name" value="ComGD"/>
</dbReference>
<evidence type="ECO:0008006" key="4">
    <source>
        <dbReference type="Google" id="ProtNLM"/>
    </source>
</evidence>
<feature type="transmembrane region" description="Helical" evidence="1">
    <location>
        <begin position="12"/>
        <end position="31"/>
    </location>
</feature>
<dbReference type="RefSeq" id="WP_133420634.1">
    <property type="nucleotide sequence ID" value="NZ_SDGR01000001.1"/>
</dbReference>
<keyword evidence="1" id="KW-0812">Transmembrane</keyword>
<keyword evidence="1" id="KW-1133">Transmembrane helix</keyword>
<organism evidence="2 3">
    <name type="scientific">Macrococcoides canis</name>
    <dbReference type="NCBI Taxonomy" id="1855823"/>
    <lineage>
        <taxon>Bacteria</taxon>
        <taxon>Bacillati</taxon>
        <taxon>Bacillota</taxon>
        <taxon>Bacilli</taxon>
        <taxon>Bacillales</taxon>
        <taxon>Staphylococcaceae</taxon>
        <taxon>Macrococcoides</taxon>
    </lineage>
</organism>
<dbReference type="PIRSF" id="PIRSF021292">
    <property type="entry name" value="Competence_ComGD"/>
    <property type="match status" value="1"/>
</dbReference>
<gene>
    <name evidence="2" type="ORF">ETI04_02500</name>
</gene>
<protein>
    <recommendedName>
        <fullName evidence="4">Prepilin-type N-terminal cleavage/methylation domain-containing protein</fullName>
    </recommendedName>
</protein>
<evidence type="ECO:0000256" key="1">
    <source>
        <dbReference type="SAM" id="Phobius"/>
    </source>
</evidence>
<reference evidence="2 3" key="1">
    <citation type="submission" date="2019-01" db="EMBL/GenBank/DDBJ databases">
        <title>Draft genome sequences of Macrococcus caseolyticus, Macrococcus canis, Macrococcus bohemicus and Macrococcus goetzii.</title>
        <authorList>
            <person name="Mazhar S."/>
            <person name="Altermann E."/>
            <person name="Hill C."/>
            <person name="Mcauliffe O."/>
        </authorList>
    </citation>
    <scope>NUCLEOTIDE SEQUENCE [LARGE SCALE GENOMIC DNA]</scope>
    <source>
        <strain evidence="2 3">DPC7162</strain>
    </source>
</reference>
<dbReference type="GO" id="GO:0030420">
    <property type="term" value="P:establishment of competence for transformation"/>
    <property type="evidence" value="ECO:0007669"/>
    <property type="project" value="InterPro"/>
</dbReference>
<dbReference type="InterPro" id="IPR045584">
    <property type="entry name" value="Pilin-like"/>
</dbReference>
<evidence type="ECO:0000313" key="2">
    <source>
        <dbReference type="EMBL" id="TDM18382.1"/>
    </source>
</evidence>
<keyword evidence="1" id="KW-0472">Membrane</keyword>
<dbReference type="SUPFAM" id="SSF54523">
    <property type="entry name" value="Pili subunits"/>
    <property type="match status" value="1"/>
</dbReference>
<comment type="caution">
    <text evidence="2">The sequence shown here is derived from an EMBL/GenBank/DDBJ whole genome shotgun (WGS) entry which is preliminary data.</text>
</comment>
<evidence type="ECO:0000313" key="3">
    <source>
        <dbReference type="Proteomes" id="UP000294865"/>
    </source>
</evidence>
<name>A0A4R6C837_9STAP</name>
<proteinExistence type="predicted"/>
<dbReference type="Proteomes" id="UP000294865">
    <property type="component" value="Unassembled WGS sequence"/>
</dbReference>
<sequence>MEWHQLVLKAFSYIEMLIVLMIISIIIVVVPKNSFEIEEIKHEEINDEIISLLNYYQTKAIVSKAIIYVSFPPGSDTIYIKSATIGINASYRIDDGYIDRHNSSYNIQYYFDGRGINKGGSVIYYIGNKKYRLIFQIHWGRMRIEAL</sequence>
<dbReference type="AlphaFoldDB" id="A0A4R6C837"/>